<gene>
    <name evidence="1" type="ORF">PMAYCL1PPCAC_06139</name>
</gene>
<protein>
    <submittedName>
        <fullName evidence="1">Uncharacterized protein</fullName>
    </submittedName>
</protein>
<dbReference type="Proteomes" id="UP001328107">
    <property type="component" value="Unassembled WGS sequence"/>
</dbReference>
<proteinExistence type="predicted"/>
<organism evidence="1 2">
    <name type="scientific">Pristionchus mayeri</name>
    <dbReference type="NCBI Taxonomy" id="1317129"/>
    <lineage>
        <taxon>Eukaryota</taxon>
        <taxon>Metazoa</taxon>
        <taxon>Ecdysozoa</taxon>
        <taxon>Nematoda</taxon>
        <taxon>Chromadorea</taxon>
        <taxon>Rhabditida</taxon>
        <taxon>Rhabditina</taxon>
        <taxon>Diplogasteromorpha</taxon>
        <taxon>Diplogasteroidea</taxon>
        <taxon>Neodiplogasteridae</taxon>
        <taxon>Pristionchus</taxon>
    </lineage>
</organism>
<accession>A0AAN5CBE3</accession>
<evidence type="ECO:0000313" key="2">
    <source>
        <dbReference type="Proteomes" id="UP001328107"/>
    </source>
</evidence>
<feature type="non-terminal residue" evidence="1">
    <location>
        <position position="1"/>
    </location>
</feature>
<comment type="caution">
    <text evidence="1">The sequence shown here is derived from an EMBL/GenBank/DDBJ whole genome shotgun (WGS) entry which is preliminary data.</text>
</comment>
<keyword evidence="2" id="KW-1185">Reference proteome</keyword>
<dbReference type="EMBL" id="BTRK01000002">
    <property type="protein sequence ID" value="GMR35944.1"/>
    <property type="molecule type" value="Genomic_DNA"/>
</dbReference>
<sequence>KVDLFIFTVTIRLTTNQQLSLSPVDFTAIATFPSLSSRKRSKHRQRSTWSGYCSTASRCRTYFTASRRVSTLEMRLSLKASGRWCLSVSYPSLTHRTL</sequence>
<dbReference type="AlphaFoldDB" id="A0AAN5CBE3"/>
<name>A0AAN5CBE3_9BILA</name>
<feature type="non-terminal residue" evidence="1">
    <location>
        <position position="98"/>
    </location>
</feature>
<reference evidence="2" key="1">
    <citation type="submission" date="2022-10" db="EMBL/GenBank/DDBJ databases">
        <title>Genome assembly of Pristionchus species.</title>
        <authorList>
            <person name="Yoshida K."/>
            <person name="Sommer R.J."/>
        </authorList>
    </citation>
    <scope>NUCLEOTIDE SEQUENCE [LARGE SCALE GENOMIC DNA]</scope>
    <source>
        <strain evidence="2">RS5460</strain>
    </source>
</reference>
<evidence type="ECO:0000313" key="1">
    <source>
        <dbReference type="EMBL" id="GMR35944.1"/>
    </source>
</evidence>